<dbReference type="SUPFAM" id="SSF46565">
    <property type="entry name" value="Chaperone J-domain"/>
    <property type="match status" value="1"/>
</dbReference>
<dbReference type="AlphaFoldDB" id="A0ABD3DFS1"/>
<sequence>MTNIAANGSNLQRKHYRAANEVDRVQFKLTSYDMTLDFSFVLVLEQIMHQNENYSTCGGRGQVMRTEQTPFGMFSQGPPGDLYVYLDIEERYTRDSKRCHEPEFFYIRRLSGCAILGTVMKRFWRVVVVAAADYYSTLGVPKSASSKEIKAAIRKLARQFHPDVNKEPGATDKFRDISTSFENSNPYSYGKTILEIHQ</sequence>
<dbReference type="InterPro" id="IPR001623">
    <property type="entry name" value="DnaJ_domain"/>
</dbReference>
<gene>
    <name evidence="2" type="ORF">CASFOL_014653</name>
</gene>
<dbReference type="PRINTS" id="PR00625">
    <property type="entry name" value="JDOMAIN"/>
</dbReference>
<name>A0ABD3DFS1_9LAMI</name>
<dbReference type="EMBL" id="JAVIJP010000017">
    <property type="protein sequence ID" value="KAL3639685.1"/>
    <property type="molecule type" value="Genomic_DNA"/>
</dbReference>
<dbReference type="PANTHER" id="PTHR43096">
    <property type="entry name" value="DNAJ HOMOLOG 1, MITOCHONDRIAL-RELATED"/>
    <property type="match status" value="1"/>
</dbReference>
<accession>A0ABD3DFS1</accession>
<dbReference type="CDD" id="cd06257">
    <property type="entry name" value="DnaJ"/>
    <property type="match status" value="1"/>
</dbReference>
<proteinExistence type="predicted"/>
<dbReference type="Proteomes" id="UP001632038">
    <property type="component" value="Unassembled WGS sequence"/>
</dbReference>
<protein>
    <recommendedName>
        <fullName evidence="1">J domain-containing protein</fullName>
    </recommendedName>
</protein>
<dbReference type="Pfam" id="PF00226">
    <property type="entry name" value="DnaJ"/>
    <property type="match status" value="1"/>
</dbReference>
<dbReference type="PROSITE" id="PS50076">
    <property type="entry name" value="DNAJ_2"/>
    <property type="match status" value="1"/>
</dbReference>
<dbReference type="SMART" id="SM00271">
    <property type="entry name" value="DnaJ"/>
    <property type="match status" value="1"/>
</dbReference>
<dbReference type="InterPro" id="IPR036869">
    <property type="entry name" value="J_dom_sf"/>
</dbReference>
<reference evidence="3" key="1">
    <citation type="journal article" date="2024" name="IScience">
        <title>Strigolactones Initiate the Formation of Haustorium-like Structures in Castilleja.</title>
        <authorList>
            <person name="Buerger M."/>
            <person name="Peterson D."/>
            <person name="Chory J."/>
        </authorList>
    </citation>
    <scope>NUCLEOTIDE SEQUENCE [LARGE SCALE GENOMIC DNA]</scope>
</reference>
<feature type="domain" description="J" evidence="1">
    <location>
        <begin position="133"/>
        <end position="198"/>
    </location>
</feature>
<dbReference type="Gene3D" id="1.10.287.110">
    <property type="entry name" value="DnaJ domain"/>
    <property type="match status" value="1"/>
</dbReference>
<comment type="caution">
    <text evidence="2">The sequence shown here is derived from an EMBL/GenBank/DDBJ whole genome shotgun (WGS) entry which is preliminary data.</text>
</comment>
<evidence type="ECO:0000313" key="2">
    <source>
        <dbReference type="EMBL" id="KAL3639685.1"/>
    </source>
</evidence>
<evidence type="ECO:0000313" key="3">
    <source>
        <dbReference type="Proteomes" id="UP001632038"/>
    </source>
</evidence>
<dbReference type="PANTHER" id="PTHR43096:SF22">
    <property type="entry name" value="MOLECULAR CHAPERONE HSP40_DNAJ FAMILY PROTEIN"/>
    <property type="match status" value="1"/>
</dbReference>
<organism evidence="2 3">
    <name type="scientific">Castilleja foliolosa</name>
    <dbReference type="NCBI Taxonomy" id="1961234"/>
    <lineage>
        <taxon>Eukaryota</taxon>
        <taxon>Viridiplantae</taxon>
        <taxon>Streptophyta</taxon>
        <taxon>Embryophyta</taxon>
        <taxon>Tracheophyta</taxon>
        <taxon>Spermatophyta</taxon>
        <taxon>Magnoliopsida</taxon>
        <taxon>eudicotyledons</taxon>
        <taxon>Gunneridae</taxon>
        <taxon>Pentapetalae</taxon>
        <taxon>asterids</taxon>
        <taxon>lamiids</taxon>
        <taxon>Lamiales</taxon>
        <taxon>Orobanchaceae</taxon>
        <taxon>Pedicularideae</taxon>
        <taxon>Castillejinae</taxon>
        <taxon>Castilleja</taxon>
    </lineage>
</organism>
<keyword evidence="3" id="KW-1185">Reference proteome</keyword>
<evidence type="ECO:0000259" key="1">
    <source>
        <dbReference type="PROSITE" id="PS50076"/>
    </source>
</evidence>